<keyword evidence="2" id="KW-0472">Membrane</keyword>
<feature type="coiled-coil region" evidence="1">
    <location>
        <begin position="60"/>
        <end position="94"/>
    </location>
</feature>
<keyword evidence="2" id="KW-1133">Transmembrane helix</keyword>
<evidence type="ECO:0000256" key="2">
    <source>
        <dbReference type="SAM" id="Phobius"/>
    </source>
</evidence>
<evidence type="ECO:0000259" key="3">
    <source>
        <dbReference type="Pfam" id="PF12729"/>
    </source>
</evidence>
<feature type="transmembrane region" description="Helical" evidence="2">
    <location>
        <begin position="169"/>
        <end position="187"/>
    </location>
</feature>
<dbReference type="Pfam" id="PF12729">
    <property type="entry name" value="4HB_MCP_1"/>
    <property type="match status" value="1"/>
</dbReference>
<evidence type="ECO:0000313" key="4">
    <source>
        <dbReference type="EMBL" id="GHE61296.1"/>
    </source>
</evidence>
<keyword evidence="1" id="KW-0175">Coiled coil</keyword>
<organism evidence="4 5">
    <name type="scientific">Roseivirga thermotolerans</name>
    <dbReference type="NCBI Taxonomy" id="1758176"/>
    <lineage>
        <taxon>Bacteria</taxon>
        <taxon>Pseudomonadati</taxon>
        <taxon>Bacteroidota</taxon>
        <taxon>Cytophagia</taxon>
        <taxon>Cytophagales</taxon>
        <taxon>Roseivirgaceae</taxon>
        <taxon>Roseivirga</taxon>
    </lineage>
</organism>
<feature type="domain" description="Chemotaxis methyl-accepting receptor HlyB-like 4HB MCP" evidence="3">
    <location>
        <begin position="7"/>
        <end position="134"/>
    </location>
</feature>
<sequence>MKWTYGIQQKLTAAGILAAIMALILFNNLSERRRFKKLEESISSIYQDRLLVESYIFKLYNNLQQQNDCLLGSSEQLTAQLNDLKQERQQLLSLYAKTYLTPEEKEHFEALKATLARFDQHDASLEKTAMNQEAIEHLNALSTIQTDEGASLYDKSESLILGSLTSSQLEMGIIIFLGIVIQALVFSSKSLKPKPFKQHHLN</sequence>
<gene>
    <name evidence="4" type="ORF">GCM10011340_15310</name>
</gene>
<dbReference type="Proteomes" id="UP000658258">
    <property type="component" value="Unassembled WGS sequence"/>
</dbReference>
<keyword evidence="5" id="KW-1185">Reference proteome</keyword>
<name>A0ABQ3I477_9BACT</name>
<dbReference type="EMBL" id="BNAG01000002">
    <property type="protein sequence ID" value="GHE61296.1"/>
    <property type="molecule type" value="Genomic_DNA"/>
</dbReference>
<evidence type="ECO:0000313" key="5">
    <source>
        <dbReference type="Proteomes" id="UP000658258"/>
    </source>
</evidence>
<dbReference type="InterPro" id="IPR024478">
    <property type="entry name" value="HlyB_4HB_MCP"/>
</dbReference>
<feature type="transmembrane region" description="Helical" evidence="2">
    <location>
        <begin position="12"/>
        <end position="29"/>
    </location>
</feature>
<keyword evidence="2" id="KW-0812">Transmembrane</keyword>
<protein>
    <recommendedName>
        <fullName evidence="3">Chemotaxis methyl-accepting receptor HlyB-like 4HB MCP domain-containing protein</fullName>
    </recommendedName>
</protein>
<dbReference type="RefSeq" id="WP_189629643.1">
    <property type="nucleotide sequence ID" value="NZ_BNAG01000002.1"/>
</dbReference>
<reference evidence="5" key="1">
    <citation type="journal article" date="2019" name="Int. J. Syst. Evol. Microbiol.">
        <title>The Global Catalogue of Microorganisms (GCM) 10K type strain sequencing project: providing services to taxonomists for standard genome sequencing and annotation.</title>
        <authorList>
            <consortium name="The Broad Institute Genomics Platform"/>
            <consortium name="The Broad Institute Genome Sequencing Center for Infectious Disease"/>
            <person name="Wu L."/>
            <person name="Ma J."/>
        </authorList>
    </citation>
    <scope>NUCLEOTIDE SEQUENCE [LARGE SCALE GENOMIC DNA]</scope>
    <source>
        <strain evidence="5">CGMCC 1.15111</strain>
    </source>
</reference>
<proteinExistence type="predicted"/>
<evidence type="ECO:0000256" key="1">
    <source>
        <dbReference type="SAM" id="Coils"/>
    </source>
</evidence>
<accession>A0ABQ3I477</accession>
<comment type="caution">
    <text evidence="4">The sequence shown here is derived from an EMBL/GenBank/DDBJ whole genome shotgun (WGS) entry which is preliminary data.</text>
</comment>